<dbReference type="GO" id="GO:0003688">
    <property type="term" value="F:DNA replication origin binding"/>
    <property type="evidence" value="ECO:0007669"/>
    <property type="project" value="TreeGrafter"/>
</dbReference>
<dbReference type="InterPro" id="IPR020796">
    <property type="entry name" value="ORC5"/>
</dbReference>
<dbReference type="PANTHER" id="PTHR12705:SF0">
    <property type="entry name" value="ORIGIN RECOGNITION COMPLEX SUBUNIT 5"/>
    <property type="match status" value="1"/>
</dbReference>
<name>A0A316UXY5_9BASI</name>
<protein>
    <recommendedName>
        <fullName evidence="2">Origin recognition complex subunit 5 C-terminal domain-containing protein</fullName>
    </recommendedName>
</protein>
<feature type="compositionally biased region" description="Basic residues" evidence="1">
    <location>
        <begin position="371"/>
        <end position="383"/>
    </location>
</feature>
<dbReference type="AlphaFoldDB" id="A0A316UXY5"/>
<keyword evidence="4" id="KW-1185">Reference proteome</keyword>
<dbReference type="InterPro" id="IPR047088">
    <property type="entry name" value="ORC5_C"/>
</dbReference>
<feature type="compositionally biased region" description="Polar residues" evidence="1">
    <location>
        <begin position="77"/>
        <end position="91"/>
    </location>
</feature>
<dbReference type="EMBL" id="KZ819664">
    <property type="protein sequence ID" value="PWN29161.1"/>
    <property type="molecule type" value="Genomic_DNA"/>
</dbReference>
<dbReference type="OrthoDB" id="10648906at2759"/>
<dbReference type="Pfam" id="PF14630">
    <property type="entry name" value="ORC5_C"/>
    <property type="match status" value="1"/>
</dbReference>
<dbReference type="GeneID" id="37027567"/>
<evidence type="ECO:0000256" key="1">
    <source>
        <dbReference type="SAM" id="MobiDB-lite"/>
    </source>
</evidence>
<dbReference type="GO" id="GO:0005664">
    <property type="term" value="C:nuclear origin of replication recognition complex"/>
    <property type="evidence" value="ECO:0007669"/>
    <property type="project" value="TreeGrafter"/>
</dbReference>
<sequence length="612" mass="67147">MSSSLAPLLRPPWPGCLFVYAPSHSHQSRALDDVRQLVRETVNAQPIEIHPNLIGLRAIDVAREIQEAVSSSSSSSTLHQATTSIYPPRASTSSNNESCTILIIPFAHLLRSSHSPLIWSQFLDPPPGYATILISSLTLDRWRTADGIEDATPYRPLVHLSAQRADQKDADREAALLTSLPGGDELQKQWGISAPLAAGLDERPAGKIKSSFLAWSTAALEADIGRDWDVDEVRYLLAPVWIAMTRQVQRGLDEQDDQGGETMASSIADKLKELKAGTPLFSILTPLIRSAVKLLHTRSMGVQAWIQTHSSQPAADSTASVRGRPPLKLSPLASLLLLSSFLASHLPAKHDVRFFLRDETILAASTTSSGGKKRVRRQRKRRPATLGESGETTKTHADPLLLGPRPFTAQRMLYLCQNLCKEFDVRLSGSSLQAQRDVAARRRRKRQRRLGVEDEDEEEKEALNDEAEEVALHSLAVWRTVQALVSAKLLVLVSPPAPAPIVAHKEGGGASSLPALPTRLEWLNQASLRCNCLRDEVKGLVLGSGSSGEEGEGWLDEDEGYEDSDDEEGPLCSKSAAKRDDGGEVFGFNSASRAGWRKRRKEWWTRVEEVGL</sequence>
<feature type="region of interest" description="Disordered" evidence="1">
    <location>
        <begin position="72"/>
        <end position="91"/>
    </location>
</feature>
<dbReference type="STRING" id="1569628.A0A316UXY5"/>
<feature type="compositionally biased region" description="Acidic residues" evidence="1">
    <location>
        <begin position="549"/>
        <end position="569"/>
    </location>
</feature>
<organism evidence="3 4">
    <name type="scientific">Jaminaea rosea</name>
    <dbReference type="NCBI Taxonomy" id="1569628"/>
    <lineage>
        <taxon>Eukaryota</taxon>
        <taxon>Fungi</taxon>
        <taxon>Dikarya</taxon>
        <taxon>Basidiomycota</taxon>
        <taxon>Ustilaginomycotina</taxon>
        <taxon>Exobasidiomycetes</taxon>
        <taxon>Microstromatales</taxon>
        <taxon>Microstromatales incertae sedis</taxon>
        <taxon>Jaminaea</taxon>
    </lineage>
</organism>
<dbReference type="GO" id="GO:0006270">
    <property type="term" value="P:DNA replication initiation"/>
    <property type="evidence" value="ECO:0007669"/>
    <property type="project" value="TreeGrafter"/>
</dbReference>
<accession>A0A316UXY5</accession>
<evidence type="ECO:0000313" key="3">
    <source>
        <dbReference type="EMBL" id="PWN29161.1"/>
    </source>
</evidence>
<dbReference type="Proteomes" id="UP000245884">
    <property type="component" value="Unassembled WGS sequence"/>
</dbReference>
<feature type="domain" description="Origin recognition complex subunit 5 C-terminal" evidence="2">
    <location>
        <begin position="329"/>
        <end position="496"/>
    </location>
</feature>
<gene>
    <name evidence="3" type="ORF">BDZ90DRAFT_231160</name>
</gene>
<dbReference type="PANTHER" id="PTHR12705">
    <property type="entry name" value="ORIGIN RECOGNITION COMPLEX SUBUNIT 5"/>
    <property type="match status" value="1"/>
</dbReference>
<proteinExistence type="predicted"/>
<evidence type="ECO:0000259" key="2">
    <source>
        <dbReference type="Pfam" id="PF14630"/>
    </source>
</evidence>
<dbReference type="RefSeq" id="XP_025363773.1">
    <property type="nucleotide sequence ID" value="XM_025505744.1"/>
</dbReference>
<feature type="region of interest" description="Disordered" evidence="1">
    <location>
        <begin position="366"/>
        <end position="402"/>
    </location>
</feature>
<feature type="region of interest" description="Disordered" evidence="1">
    <location>
        <begin position="543"/>
        <end position="600"/>
    </location>
</feature>
<evidence type="ECO:0000313" key="4">
    <source>
        <dbReference type="Proteomes" id="UP000245884"/>
    </source>
</evidence>
<reference evidence="3 4" key="1">
    <citation type="journal article" date="2018" name="Mol. Biol. Evol.">
        <title>Broad Genomic Sampling Reveals a Smut Pathogenic Ancestry of the Fungal Clade Ustilaginomycotina.</title>
        <authorList>
            <person name="Kijpornyongpan T."/>
            <person name="Mondo S.J."/>
            <person name="Barry K."/>
            <person name="Sandor L."/>
            <person name="Lee J."/>
            <person name="Lipzen A."/>
            <person name="Pangilinan J."/>
            <person name="LaButti K."/>
            <person name="Hainaut M."/>
            <person name="Henrissat B."/>
            <person name="Grigoriev I.V."/>
            <person name="Spatafora J.W."/>
            <person name="Aime M.C."/>
        </authorList>
    </citation>
    <scope>NUCLEOTIDE SEQUENCE [LARGE SCALE GENOMIC DNA]</scope>
    <source>
        <strain evidence="3 4">MCA 5214</strain>
    </source>
</reference>